<comment type="caution">
    <text evidence="2">The sequence shown here is derived from an EMBL/GenBank/DDBJ whole genome shotgun (WGS) entry which is preliminary data.</text>
</comment>
<feature type="transmembrane region" description="Helical" evidence="1">
    <location>
        <begin position="42"/>
        <end position="59"/>
    </location>
</feature>
<gene>
    <name evidence="2" type="ORF">WJX73_000305</name>
</gene>
<dbReference type="Proteomes" id="UP001465755">
    <property type="component" value="Unassembled WGS sequence"/>
</dbReference>
<keyword evidence="1" id="KW-1133">Transmembrane helix</keyword>
<reference evidence="2 3" key="1">
    <citation type="journal article" date="2024" name="Nat. Commun.">
        <title>Phylogenomics reveals the evolutionary origins of lichenization in chlorophyte algae.</title>
        <authorList>
            <person name="Puginier C."/>
            <person name="Libourel C."/>
            <person name="Otte J."/>
            <person name="Skaloud P."/>
            <person name="Haon M."/>
            <person name="Grisel S."/>
            <person name="Petersen M."/>
            <person name="Berrin J.G."/>
            <person name="Delaux P.M."/>
            <person name="Dal Grande F."/>
            <person name="Keller J."/>
        </authorList>
    </citation>
    <scope>NUCLEOTIDE SEQUENCE [LARGE SCALE GENOMIC DNA]</scope>
    <source>
        <strain evidence="2 3">SAG 2036</strain>
    </source>
</reference>
<accession>A0AAW1NTZ9</accession>
<keyword evidence="1" id="KW-0812">Transmembrane</keyword>
<evidence type="ECO:0000313" key="3">
    <source>
        <dbReference type="Proteomes" id="UP001465755"/>
    </source>
</evidence>
<name>A0AAW1NTZ9_9CHLO</name>
<evidence type="ECO:0000313" key="2">
    <source>
        <dbReference type="EMBL" id="KAK9797424.1"/>
    </source>
</evidence>
<keyword evidence="3" id="KW-1185">Reference proteome</keyword>
<dbReference type="EMBL" id="JALJOQ010000106">
    <property type="protein sequence ID" value="KAK9797424.1"/>
    <property type="molecule type" value="Genomic_DNA"/>
</dbReference>
<sequence length="299" mass="33529">MSYTRQPGRAVPEGVVHRQAQVRPPDFGQLIRDFRPHKRPRLMAGVVLWLFGLSCMFLLPAPHSVGPEAIQRFEAKIQEADNMGPQRAKAHQQWLEAQMAVGDAKHWFWWFNSEQRAVVKERKREEVVFAKKAQKLNQQREKTLHQAKAELGLWSEVGIDEGRSLFWGAFERGKVFGRQQTLWDGIMSLFAMQDRNLVGAIIQLVCSAVINFSIGAFLSIFVFLFSLPGLLMSYQAGIFSGGAFFFVALLAAASVVVSFVIALWGAGAGAVYTAATLAGPVRLGSSRFHRQHPMHLHRE</sequence>
<evidence type="ECO:0000256" key="1">
    <source>
        <dbReference type="SAM" id="Phobius"/>
    </source>
</evidence>
<keyword evidence="1" id="KW-0472">Membrane</keyword>
<organism evidence="2 3">
    <name type="scientific">Symbiochloris irregularis</name>
    <dbReference type="NCBI Taxonomy" id="706552"/>
    <lineage>
        <taxon>Eukaryota</taxon>
        <taxon>Viridiplantae</taxon>
        <taxon>Chlorophyta</taxon>
        <taxon>core chlorophytes</taxon>
        <taxon>Trebouxiophyceae</taxon>
        <taxon>Trebouxiales</taxon>
        <taxon>Trebouxiaceae</taxon>
        <taxon>Symbiochloris</taxon>
    </lineage>
</organism>
<dbReference type="AlphaFoldDB" id="A0AAW1NTZ9"/>
<feature type="transmembrane region" description="Helical" evidence="1">
    <location>
        <begin position="236"/>
        <end position="255"/>
    </location>
</feature>
<proteinExistence type="predicted"/>
<feature type="transmembrane region" description="Helical" evidence="1">
    <location>
        <begin position="197"/>
        <end position="224"/>
    </location>
</feature>
<protein>
    <submittedName>
        <fullName evidence="2">Uncharacterized protein</fullName>
    </submittedName>
</protein>